<keyword evidence="9" id="KW-1185">Reference proteome</keyword>
<dbReference type="InterPro" id="IPR013219">
    <property type="entry name" value="Ribosomal_mS33"/>
</dbReference>
<evidence type="ECO:0000256" key="3">
    <source>
        <dbReference type="ARBA" id="ARBA00022980"/>
    </source>
</evidence>
<feature type="region of interest" description="Disordered" evidence="7">
    <location>
        <begin position="100"/>
        <end position="136"/>
    </location>
</feature>
<dbReference type="GO" id="GO:0005840">
    <property type="term" value="C:ribosome"/>
    <property type="evidence" value="ECO:0007669"/>
    <property type="project" value="UniProtKB-KW"/>
</dbReference>
<evidence type="ECO:0000256" key="5">
    <source>
        <dbReference type="ARBA" id="ARBA00023274"/>
    </source>
</evidence>
<comment type="similarity">
    <text evidence="2">Belongs to the mitochondrion-specific ribosomal protein mS33 family.</text>
</comment>
<dbReference type="Pfam" id="PF08293">
    <property type="entry name" value="MRP-S33"/>
    <property type="match status" value="1"/>
</dbReference>
<evidence type="ECO:0000313" key="8">
    <source>
        <dbReference type="EMBL" id="KAL3274366.1"/>
    </source>
</evidence>
<keyword evidence="4" id="KW-0496">Mitochondrion</keyword>
<comment type="subcellular location">
    <subcellularLocation>
        <location evidence="1">Mitochondrion</location>
    </subcellularLocation>
</comment>
<organism evidence="8 9">
    <name type="scientific">Cryptolaemus montrouzieri</name>
    <dbReference type="NCBI Taxonomy" id="559131"/>
    <lineage>
        <taxon>Eukaryota</taxon>
        <taxon>Metazoa</taxon>
        <taxon>Ecdysozoa</taxon>
        <taxon>Arthropoda</taxon>
        <taxon>Hexapoda</taxon>
        <taxon>Insecta</taxon>
        <taxon>Pterygota</taxon>
        <taxon>Neoptera</taxon>
        <taxon>Endopterygota</taxon>
        <taxon>Coleoptera</taxon>
        <taxon>Polyphaga</taxon>
        <taxon>Cucujiformia</taxon>
        <taxon>Coccinelloidea</taxon>
        <taxon>Coccinellidae</taxon>
        <taxon>Scymninae</taxon>
        <taxon>Scymnini</taxon>
        <taxon>Cryptolaemus</taxon>
    </lineage>
</organism>
<keyword evidence="3" id="KW-0689">Ribosomal protein</keyword>
<reference evidence="8 9" key="1">
    <citation type="journal article" date="2021" name="BMC Biol.">
        <title>Horizontally acquired antibacterial genes associated with adaptive radiation of ladybird beetles.</title>
        <authorList>
            <person name="Li H.S."/>
            <person name="Tang X.F."/>
            <person name="Huang Y.H."/>
            <person name="Xu Z.Y."/>
            <person name="Chen M.L."/>
            <person name="Du X.Y."/>
            <person name="Qiu B.Y."/>
            <person name="Chen P.T."/>
            <person name="Zhang W."/>
            <person name="Slipinski A."/>
            <person name="Escalona H.E."/>
            <person name="Waterhouse R.M."/>
            <person name="Zwick A."/>
            <person name="Pang H."/>
        </authorList>
    </citation>
    <scope>NUCLEOTIDE SEQUENCE [LARGE SCALE GENOMIC DNA]</scope>
    <source>
        <strain evidence="8">SYSU2018</strain>
    </source>
</reference>
<dbReference type="AlphaFoldDB" id="A0ABD2N6G8"/>
<sequence>MSKYARYVDLAKQTTEYARRMKRLSDRIFTEVARPTNSKSMKVVKLFSEKPINLDKEIHGYYPRHPETGKLMIMLRYYGLYRDEHADFKDEMKRMRALRGKVEPERKSRKTFTNILEGRNKSVGSTKTSESDATDS</sequence>
<dbReference type="PANTHER" id="PTHR13362">
    <property type="entry name" value="MITOCHONDRIAL RIBOSOMAL PROTEIN S33"/>
    <property type="match status" value="1"/>
</dbReference>
<evidence type="ECO:0000313" key="9">
    <source>
        <dbReference type="Proteomes" id="UP001516400"/>
    </source>
</evidence>
<dbReference type="EMBL" id="JABFTP020000062">
    <property type="protein sequence ID" value="KAL3274366.1"/>
    <property type="molecule type" value="Genomic_DNA"/>
</dbReference>
<dbReference type="PANTHER" id="PTHR13362:SF2">
    <property type="entry name" value="SMALL RIBOSOMAL SUBUNIT PROTEIN MS33"/>
    <property type="match status" value="1"/>
</dbReference>
<name>A0ABD2N6G8_9CUCU</name>
<protein>
    <recommendedName>
        <fullName evidence="6">Small ribosomal subunit protein mS33</fullName>
    </recommendedName>
</protein>
<dbReference type="GO" id="GO:0005739">
    <property type="term" value="C:mitochondrion"/>
    <property type="evidence" value="ECO:0007669"/>
    <property type="project" value="UniProtKB-SubCell"/>
</dbReference>
<comment type="caution">
    <text evidence="8">The sequence shown here is derived from an EMBL/GenBank/DDBJ whole genome shotgun (WGS) entry which is preliminary data.</text>
</comment>
<proteinExistence type="inferred from homology"/>
<gene>
    <name evidence="8" type="ORF">HHI36_015764</name>
</gene>
<dbReference type="GO" id="GO:1990904">
    <property type="term" value="C:ribonucleoprotein complex"/>
    <property type="evidence" value="ECO:0007669"/>
    <property type="project" value="UniProtKB-KW"/>
</dbReference>
<evidence type="ECO:0000256" key="1">
    <source>
        <dbReference type="ARBA" id="ARBA00004173"/>
    </source>
</evidence>
<evidence type="ECO:0000256" key="6">
    <source>
        <dbReference type="ARBA" id="ARBA00035132"/>
    </source>
</evidence>
<keyword evidence="5" id="KW-0687">Ribonucleoprotein</keyword>
<accession>A0ABD2N6G8</accession>
<evidence type="ECO:0000256" key="4">
    <source>
        <dbReference type="ARBA" id="ARBA00023128"/>
    </source>
</evidence>
<dbReference type="Proteomes" id="UP001516400">
    <property type="component" value="Unassembled WGS sequence"/>
</dbReference>
<evidence type="ECO:0000256" key="2">
    <source>
        <dbReference type="ARBA" id="ARBA00008970"/>
    </source>
</evidence>
<evidence type="ECO:0000256" key="7">
    <source>
        <dbReference type="SAM" id="MobiDB-lite"/>
    </source>
</evidence>